<protein>
    <submittedName>
        <fullName evidence="1 3">Uncharacterized protein</fullName>
    </submittedName>
</protein>
<dbReference type="AlphaFoldDB" id="A0A183ISG3"/>
<evidence type="ECO:0000313" key="3">
    <source>
        <dbReference type="WBParaSite" id="SBAD_0000681501-mRNA-1"/>
    </source>
</evidence>
<dbReference type="WBParaSite" id="SBAD_0000681501-mRNA-1">
    <property type="protein sequence ID" value="SBAD_0000681501-mRNA-1"/>
    <property type="gene ID" value="SBAD_0000681501"/>
</dbReference>
<gene>
    <name evidence="1" type="ORF">SBAD_LOCUS6560</name>
</gene>
<proteinExistence type="predicted"/>
<dbReference type="EMBL" id="UZAM01009857">
    <property type="protein sequence ID" value="VDP10302.1"/>
    <property type="molecule type" value="Genomic_DNA"/>
</dbReference>
<evidence type="ECO:0000313" key="1">
    <source>
        <dbReference type="EMBL" id="VDP10302.1"/>
    </source>
</evidence>
<keyword evidence="2" id="KW-1185">Reference proteome</keyword>
<sequence>MENSLDIVIHVSFSIELREHVIMFLRSFRAISFSLGPVAPHLLSSPCTDMAGSMSRAFHWRLSACPIGDDGHCIPPRDIIVSAFQTKTEAD</sequence>
<name>A0A183ISG3_9BILA</name>
<dbReference type="Proteomes" id="UP000270296">
    <property type="component" value="Unassembled WGS sequence"/>
</dbReference>
<accession>A0A183ISG3</accession>
<reference evidence="1 2" key="2">
    <citation type="submission" date="2018-11" db="EMBL/GenBank/DDBJ databases">
        <authorList>
            <consortium name="Pathogen Informatics"/>
        </authorList>
    </citation>
    <scope>NUCLEOTIDE SEQUENCE [LARGE SCALE GENOMIC DNA]</scope>
</reference>
<reference evidence="3" key="1">
    <citation type="submission" date="2016-06" db="UniProtKB">
        <authorList>
            <consortium name="WormBaseParasite"/>
        </authorList>
    </citation>
    <scope>IDENTIFICATION</scope>
</reference>
<evidence type="ECO:0000313" key="2">
    <source>
        <dbReference type="Proteomes" id="UP000270296"/>
    </source>
</evidence>
<organism evidence="3">
    <name type="scientific">Soboliphyme baturini</name>
    <dbReference type="NCBI Taxonomy" id="241478"/>
    <lineage>
        <taxon>Eukaryota</taxon>
        <taxon>Metazoa</taxon>
        <taxon>Ecdysozoa</taxon>
        <taxon>Nematoda</taxon>
        <taxon>Enoplea</taxon>
        <taxon>Dorylaimia</taxon>
        <taxon>Dioctophymatida</taxon>
        <taxon>Dioctophymatoidea</taxon>
        <taxon>Soboliphymatidae</taxon>
        <taxon>Soboliphyme</taxon>
    </lineage>
</organism>